<dbReference type="Proteomes" id="UP000565455">
    <property type="component" value="Unassembled WGS sequence"/>
</dbReference>
<accession>A0ABR6DHR6</accession>
<evidence type="ECO:0000313" key="2">
    <source>
        <dbReference type="Proteomes" id="UP000565455"/>
    </source>
</evidence>
<dbReference type="GeneID" id="96606676"/>
<organism evidence="1 2">
    <name type="scientific">Methylobacterium fujisawaense</name>
    <dbReference type="NCBI Taxonomy" id="107400"/>
    <lineage>
        <taxon>Bacteria</taxon>
        <taxon>Pseudomonadati</taxon>
        <taxon>Pseudomonadota</taxon>
        <taxon>Alphaproteobacteria</taxon>
        <taxon>Hyphomicrobiales</taxon>
        <taxon>Methylobacteriaceae</taxon>
        <taxon>Methylobacterium</taxon>
    </lineage>
</organism>
<name>A0ABR6DHR6_9HYPH</name>
<evidence type="ECO:0000313" key="1">
    <source>
        <dbReference type="EMBL" id="MBA9065653.1"/>
    </source>
</evidence>
<protein>
    <submittedName>
        <fullName evidence="1">Uncharacterized protein</fullName>
    </submittedName>
</protein>
<dbReference type="RefSeq" id="WP_182593071.1">
    <property type="nucleotide sequence ID" value="NZ_JACJIM010000009.1"/>
</dbReference>
<sequence>MLGAVMISLGYKERPDVVEKIDRIIRGRRRENPDATYSRGKFLREAVNRALADFEESLPKVRPRTRLRETVPPVKPVASA</sequence>
<dbReference type="EMBL" id="JACJIM010000009">
    <property type="protein sequence ID" value="MBA9065653.1"/>
    <property type="molecule type" value="Genomic_DNA"/>
</dbReference>
<reference evidence="1 2" key="1">
    <citation type="submission" date="2020-08" db="EMBL/GenBank/DDBJ databases">
        <title>Genomic Encyclopedia of Type Strains, Phase IV (KMG-IV): sequencing the most valuable type-strain genomes for metagenomic binning, comparative biology and taxonomic classification.</title>
        <authorList>
            <person name="Goeker M."/>
        </authorList>
    </citation>
    <scope>NUCLEOTIDE SEQUENCE [LARGE SCALE GENOMIC DNA]</scope>
    <source>
        <strain evidence="1 2">DSM 5686</strain>
    </source>
</reference>
<keyword evidence="2" id="KW-1185">Reference proteome</keyword>
<proteinExistence type="predicted"/>
<gene>
    <name evidence="1" type="ORF">GGQ91_005075</name>
</gene>
<comment type="caution">
    <text evidence="1">The sequence shown here is derived from an EMBL/GenBank/DDBJ whole genome shotgun (WGS) entry which is preliminary data.</text>
</comment>